<sequence length="212" mass="22806">MQGTSRSRLTKSPPMKPSSSLQTALIVAFITIVFALVLLVVTWHLIAVFKVHPQHASAAAPHKASTSTRSPRSQADVATSVAEAYSALAKDAVDKSADPCDNFYRFTCGSWSKNHPDTSSHVQGLASFVAATLSRMREANVLSMKREPIGKAAGYVEACLAPDEGAVIADLTAVLAGARLTWPEKSEDSDFLSWHLFHGETRGDTGILRLRT</sequence>
<evidence type="ECO:0000313" key="1">
    <source>
        <dbReference type="EMBL" id="KAH6921833.1"/>
    </source>
</evidence>
<keyword evidence="2" id="KW-1185">Reference proteome</keyword>
<name>A0ACB7RHT8_HYAAI</name>
<gene>
    <name evidence="1" type="ORF">HPB50_005378</name>
</gene>
<reference evidence="1" key="1">
    <citation type="submission" date="2020-05" db="EMBL/GenBank/DDBJ databases">
        <title>Large-scale comparative analyses of tick genomes elucidate their genetic diversity and vector capacities.</title>
        <authorList>
            <person name="Jia N."/>
            <person name="Wang J."/>
            <person name="Shi W."/>
            <person name="Du L."/>
            <person name="Sun Y."/>
            <person name="Zhan W."/>
            <person name="Jiang J."/>
            <person name="Wang Q."/>
            <person name="Zhang B."/>
            <person name="Ji P."/>
            <person name="Sakyi L.B."/>
            <person name="Cui X."/>
            <person name="Yuan T."/>
            <person name="Jiang B."/>
            <person name="Yang W."/>
            <person name="Lam T.T.-Y."/>
            <person name="Chang Q."/>
            <person name="Ding S."/>
            <person name="Wang X."/>
            <person name="Zhu J."/>
            <person name="Ruan X."/>
            <person name="Zhao L."/>
            <person name="Wei J."/>
            <person name="Que T."/>
            <person name="Du C."/>
            <person name="Cheng J."/>
            <person name="Dai P."/>
            <person name="Han X."/>
            <person name="Huang E."/>
            <person name="Gao Y."/>
            <person name="Liu J."/>
            <person name="Shao H."/>
            <person name="Ye R."/>
            <person name="Li L."/>
            <person name="Wei W."/>
            <person name="Wang X."/>
            <person name="Wang C."/>
            <person name="Yang T."/>
            <person name="Huo Q."/>
            <person name="Li W."/>
            <person name="Guo W."/>
            <person name="Chen H."/>
            <person name="Zhou L."/>
            <person name="Ni X."/>
            <person name="Tian J."/>
            <person name="Zhou Y."/>
            <person name="Sheng Y."/>
            <person name="Liu T."/>
            <person name="Pan Y."/>
            <person name="Xia L."/>
            <person name="Li J."/>
            <person name="Zhao F."/>
            <person name="Cao W."/>
        </authorList>
    </citation>
    <scope>NUCLEOTIDE SEQUENCE</scope>
    <source>
        <strain evidence="1">Hyas-2018</strain>
    </source>
</reference>
<proteinExistence type="predicted"/>
<organism evidence="1 2">
    <name type="scientific">Hyalomma asiaticum</name>
    <name type="common">Tick</name>
    <dbReference type="NCBI Taxonomy" id="266040"/>
    <lineage>
        <taxon>Eukaryota</taxon>
        <taxon>Metazoa</taxon>
        <taxon>Ecdysozoa</taxon>
        <taxon>Arthropoda</taxon>
        <taxon>Chelicerata</taxon>
        <taxon>Arachnida</taxon>
        <taxon>Acari</taxon>
        <taxon>Parasitiformes</taxon>
        <taxon>Ixodida</taxon>
        <taxon>Ixodoidea</taxon>
        <taxon>Ixodidae</taxon>
        <taxon>Hyalomminae</taxon>
        <taxon>Hyalomma</taxon>
    </lineage>
</organism>
<evidence type="ECO:0000313" key="2">
    <source>
        <dbReference type="Proteomes" id="UP000821845"/>
    </source>
</evidence>
<comment type="caution">
    <text evidence="1">The sequence shown here is derived from an EMBL/GenBank/DDBJ whole genome shotgun (WGS) entry which is preliminary data.</text>
</comment>
<accession>A0ACB7RHT8</accession>
<dbReference type="Proteomes" id="UP000821845">
    <property type="component" value="Chromosome 9"/>
</dbReference>
<dbReference type="EMBL" id="CM023489">
    <property type="protein sequence ID" value="KAH6921833.1"/>
    <property type="molecule type" value="Genomic_DNA"/>
</dbReference>
<protein>
    <submittedName>
        <fullName evidence="1">Uncharacterized protein</fullName>
    </submittedName>
</protein>